<dbReference type="InterPro" id="IPR016454">
    <property type="entry name" value="Cysteine_dSase"/>
</dbReference>
<dbReference type="GO" id="GO:0016829">
    <property type="term" value="F:lyase activity"/>
    <property type="evidence" value="ECO:0007669"/>
    <property type="project" value="UniProtKB-KW"/>
</dbReference>
<dbReference type="InterPro" id="IPR015421">
    <property type="entry name" value="PyrdxlP-dep_Trfase_major"/>
</dbReference>
<dbReference type="SUPFAM" id="SSF53383">
    <property type="entry name" value="PLP-dependent transferases"/>
    <property type="match status" value="1"/>
</dbReference>
<dbReference type="InterPro" id="IPR015422">
    <property type="entry name" value="PyrdxlP-dep_Trfase_small"/>
</dbReference>
<dbReference type="PROSITE" id="PS00595">
    <property type="entry name" value="AA_TRANSFER_CLASS_5"/>
    <property type="match status" value="1"/>
</dbReference>
<dbReference type="EC" id="2.8.1.7" evidence="3 10"/>
<dbReference type="Gene3D" id="3.40.640.10">
    <property type="entry name" value="Type I PLP-dependent aspartate aminotransferase-like (Major domain)"/>
    <property type="match status" value="1"/>
</dbReference>
<evidence type="ECO:0000313" key="13">
    <source>
        <dbReference type="Proteomes" id="UP000002943"/>
    </source>
</evidence>
<comment type="catalytic activity">
    <reaction evidence="8 10">
        <text>(sulfur carrier)-H + L-cysteine = (sulfur carrier)-SH + L-alanine</text>
        <dbReference type="Rhea" id="RHEA:43892"/>
        <dbReference type="Rhea" id="RHEA-COMP:14737"/>
        <dbReference type="Rhea" id="RHEA-COMP:14739"/>
        <dbReference type="ChEBI" id="CHEBI:29917"/>
        <dbReference type="ChEBI" id="CHEBI:35235"/>
        <dbReference type="ChEBI" id="CHEBI:57972"/>
        <dbReference type="ChEBI" id="CHEBI:64428"/>
        <dbReference type="EC" id="2.8.1.7"/>
    </reaction>
</comment>
<dbReference type="RefSeq" id="WP_009599884.1">
    <property type="nucleotide sequence ID" value="NZ_AEIU01000026.1"/>
</dbReference>
<evidence type="ECO:0000259" key="11">
    <source>
        <dbReference type="Pfam" id="PF00266"/>
    </source>
</evidence>
<keyword evidence="4" id="KW-0963">Cytoplasm</keyword>
<comment type="similarity">
    <text evidence="2 10">Belongs to the class-V pyridoxal-phosphate-dependent aminotransferase family. Csd subfamily.</text>
</comment>
<dbReference type="eggNOG" id="COG0520">
    <property type="taxonomic scope" value="Bacteria"/>
</dbReference>
<evidence type="ECO:0000256" key="8">
    <source>
        <dbReference type="ARBA" id="ARBA00050776"/>
    </source>
</evidence>
<proteinExistence type="inferred from homology"/>
<dbReference type="GO" id="GO:0030170">
    <property type="term" value="F:pyridoxal phosphate binding"/>
    <property type="evidence" value="ECO:0007669"/>
    <property type="project" value="UniProtKB-UniRule"/>
</dbReference>
<dbReference type="OrthoDB" id="9808002at2"/>
<dbReference type="InterPro" id="IPR020578">
    <property type="entry name" value="Aminotrans_V_PyrdxlP_BS"/>
</dbReference>
<dbReference type="InterPro" id="IPR010970">
    <property type="entry name" value="Cys_dSase_SufS"/>
</dbReference>
<protein>
    <recommendedName>
        <fullName evidence="3 10">Cysteine desulfurase</fullName>
        <ecNumber evidence="3 10">2.8.1.7</ecNumber>
    </recommendedName>
</protein>
<evidence type="ECO:0000256" key="9">
    <source>
        <dbReference type="RuleBase" id="RU004504"/>
    </source>
</evidence>
<keyword evidence="13" id="KW-1185">Reference proteome</keyword>
<dbReference type="CDD" id="cd06453">
    <property type="entry name" value="SufS_like"/>
    <property type="match status" value="1"/>
</dbReference>
<comment type="cofactor">
    <cofactor evidence="1 9">
        <name>pyridoxal 5'-phosphate</name>
        <dbReference type="ChEBI" id="CHEBI:597326"/>
    </cofactor>
</comment>
<reference evidence="12 13" key="1">
    <citation type="journal article" date="2012" name="Int. J. Syst. Evol. Microbiol.">
        <title>Vibrio caribbeanicus sp. nov., isolated from the marine sponge Scleritoderma cyanea.</title>
        <authorList>
            <person name="Hoffmann M."/>
            <person name="Monday S.R."/>
            <person name="Allard M.W."/>
            <person name="Strain E.A."/>
            <person name="Whittaker P."/>
            <person name="Naum M."/>
            <person name="McCarthy P.J."/>
            <person name="Lopez J.V."/>
            <person name="Fischer M."/>
            <person name="Brown E.W."/>
        </authorList>
    </citation>
    <scope>NUCLEOTIDE SEQUENCE [LARGE SCALE GENOMIC DNA]</scope>
    <source>
        <strain evidence="12 13">ATCC BAA-2122</strain>
    </source>
</reference>
<sequence length="405" mass="44954">MEQAAIWRDDFPALTQEVNNRPLVYLDSAASAQKPLSVIESVSQFYRHEYAAVHRGIHTLSAQATEHMELVRDKVCTFINASQREEIIFVNGTTHGINLIANTFGKQHLAQGDEIIISEMEHHANIVPWQMLEHTLGIKVVVWQIENDGSLCLDKLRALITSRTRLLAIAHVSNVLGTVNPIQEITSLAHQFGVKVLVDGAQAIMHQHVDVQALNCDFYVFSGHKLYGPTGIGVLYGKKALLDTLPPWEGGGSMIQNVDLEHGTSYNRVPWRFEAGSPNVAGIIGLGQAIDYLLNIGFEQIHQYETMLVNYLYKQLQSIPSVHIYGPEVRAGVVAFNLGELHAFDVGSFLDKYGVAIRTGHHCAQPLMKHYGVTSMCRASIAIYNTQQDIDTLVTSLKRIQTLLG</sequence>
<dbReference type="InterPro" id="IPR000192">
    <property type="entry name" value="Aminotrans_V_dom"/>
</dbReference>
<keyword evidence="5 10" id="KW-0808">Transferase</keyword>
<dbReference type="NCBIfam" id="TIGR01979">
    <property type="entry name" value="sufS"/>
    <property type="match status" value="1"/>
</dbReference>
<dbReference type="Gene3D" id="3.90.1150.10">
    <property type="entry name" value="Aspartate Aminotransferase, domain 1"/>
    <property type="match status" value="1"/>
</dbReference>
<organism evidence="12 13">
    <name type="scientific">Vibrio caribbeanicus ATCC BAA-2122</name>
    <dbReference type="NCBI Taxonomy" id="796620"/>
    <lineage>
        <taxon>Bacteria</taxon>
        <taxon>Pseudomonadati</taxon>
        <taxon>Pseudomonadota</taxon>
        <taxon>Gammaproteobacteria</taxon>
        <taxon>Vibrionales</taxon>
        <taxon>Vibrionaceae</taxon>
        <taxon>Vibrio</taxon>
    </lineage>
</organism>
<dbReference type="AlphaFoldDB" id="E3BG17"/>
<evidence type="ECO:0000256" key="5">
    <source>
        <dbReference type="ARBA" id="ARBA00022679"/>
    </source>
</evidence>
<evidence type="ECO:0000256" key="6">
    <source>
        <dbReference type="ARBA" id="ARBA00022898"/>
    </source>
</evidence>
<dbReference type="InterPro" id="IPR015424">
    <property type="entry name" value="PyrdxlP-dep_Trfase"/>
</dbReference>
<dbReference type="PANTHER" id="PTHR43586:SF25">
    <property type="entry name" value="CYSTEINE DESULFURASE"/>
    <property type="match status" value="1"/>
</dbReference>
<accession>E3BG17</accession>
<evidence type="ECO:0000256" key="3">
    <source>
        <dbReference type="ARBA" id="ARBA00012239"/>
    </source>
</evidence>
<keyword evidence="7" id="KW-0456">Lyase</keyword>
<dbReference type="GO" id="GO:0006534">
    <property type="term" value="P:cysteine metabolic process"/>
    <property type="evidence" value="ECO:0007669"/>
    <property type="project" value="UniProtKB-UniRule"/>
</dbReference>
<dbReference type="PANTHER" id="PTHR43586">
    <property type="entry name" value="CYSTEINE DESULFURASE"/>
    <property type="match status" value="1"/>
</dbReference>
<dbReference type="GO" id="GO:0031071">
    <property type="term" value="F:cysteine desulfurase activity"/>
    <property type="evidence" value="ECO:0007669"/>
    <property type="project" value="UniProtKB-UniRule"/>
</dbReference>
<evidence type="ECO:0000256" key="2">
    <source>
        <dbReference type="ARBA" id="ARBA00010447"/>
    </source>
</evidence>
<feature type="domain" description="Aminotransferase class V" evidence="11">
    <location>
        <begin position="24"/>
        <end position="393"/>
    </location>
</feature>
<dbReference type="PIRSF" id="PIRSF005572">
    <property type="entry name" value="NifS"/>
    <property type="match status" value="1"/>
</dbReference>
<comment type="function">
    <text evidence="10">Catalyzes the removal of elemental sulfur and selenium atoms from L-cysteine, L-cystine, L-selenocysteine, and L-selenocystine to produce L-alanine.</text>
</comment>
<name>E3BG17_9VIBR</name>
<gene>
    <name evidence="12" type="ORF">VIBC2010_06604</name>
</gene>
<dbReference type="NCBIfam" id="NF006791">
    <property type="entry name" value="PRK09295.1"/>
    <property type="match status" value="1"/>
</dbReference>
<comment type="caution">
    <text evidence="12">The sequence shown here is derived from an EMBL/GenBank/DDBJ whole genome shotgun (WGS) entry which is preliminary data.</text>
</comment>
<evidence type="ECO:0000256" key="4">
    <source>
        <dbReference type="ARBA" id="ARBA00022490"/>
    </source>
</evidence>
<dbReference type="EMBL" id="AEIU01000026">
    <property type="protein sequence ID" value="EFP98041.1"/>
    <property type="molecule type" value="Genomic_DNA"/>
</dbReference>
<dbReference type="Proteomes" id="UP000002943">
    <property type="component" value="Unassembled WGS sequence"/>
</dbReference>
<evidence type="ECO:0000256" key="7">
    <source>
        <dbReference type="ARBA" id="ARBA00023239"/>
    </source>
</evidence>
<dbReference type="Pfam" id="PF00266">
    <property type="entry name" value="Aminotran_5"/>
    <property type="match status" value="1"/>
</dbReference>
<evidence type="ECO:0000256" key="10">
    <source>
        <dbReference type="RuleBase" id="RU004506"/>
    </source>
</evidence>
<evidence type="ECO:0000256" key="1">
    <source>
        <dbReference type="ARBA" id="ARBA00001933"/>
    </source>
</evidence>
<dbReference type="STRING" id="796620.VIBC2010_06604"/>
<evidence type="ECO:0000313" key="12">
    <source>
        <dbReference type="EMBL" id="EFP98041.1"/>
    </source>
</evidence>
<keyword evidence="6 10" id="KW-0663">Pyridoxal phosphate</keyword>